<sequence>LRRKKRLGPLDPQQLPSKKPRLASLLKTDKASVQPVNPFEEVLIDEFCTGASSATRDKLAPVLRSAHKDFLEFKRAEKLQCSQPRFTPARLNRKLQSSFPGLQSKAMAGKFLSLWLEHRAIQFASREGASEDDKTMCVCISTYCSIIRLMGAGKHILSEQEAKLFKELVLRHLHAWVYMHTRGLKLPKGRPGKRTYQLLPKLHHLWHLAFDTESTRLNPVNTH</sequence>
<dbReference type="Proteomes" id="UP001642464">
    <property type="component" value="Unassembled WGS sequence"/>
</dbReference>
<evidence type="ECO:0000313" key="2">
    <source>
        <dbReference type="Proteomes" id="UP001642464"/>
    </source>
</evidence>
<organism evidence="1 2">
    <name type="scientific">Durusdinium trenchii</name>
    <dbReference type="NCBI Taxonomy" id="1381693"/>
    <lineage>
        <taxon>Eukaryota</taxon>
        <taxon>Sar</taxon>
        <taxon>Alveolata</taxon>
        <taxon>Dinophyceae</taxon>
        <taxon>Suessiales</taxon>
        <taxon>Symbiodiniaceae</taxon>
        <taxon>Durusdinium</taxon>
    </lineage>
</organism>
<evidence type="ECO:0000313" key="1">
    <source>
        <dbReference type="EMBL" id="CAK9103890.1"/>
    </source>
</evidence>
<name>A0ABP0RTB8_9DINO</name>
<comment type="caution">
    <text evidence="1">The sequence shown here is derived from an EMBL/GenBank/DDBJ whole genome shotgun (WGS) entry which is preliminary data.</text>
</comment>
<keyword evidence="2" id="KW-1185">Reference proteome</keyword>
<dbReference type="EMBL" id="CAXAMM010042266">
    <property type="protein sequence ID" value="CAK9103890.1"/>
    <property type="molecule type" value="Genomic_DNA"/>
</dbReference>
<gene>
    <name evidence="1" type="ORF">SCF082_LOCUS48509</name>
</gene>
<feature type="non-terminal residue" evidence="1">
    <location>
        <position position="1"/>
    </location>
</feature>
<proteinExistence type="predicted"/>
<accession>A0ABP0RTB8</accession>
<reference evidence="1 2" key="1">
    <citation type="submission" date="2024-02" db="EMBL/GenBank/DDBJ databases">
        <authorList>
            <person name="Chen Y."/>
            <person name="Shah S."/>
            <person name="Dougan E. K."/>
            <person name="Thang M."/>
            <person name="Chan C."/>
        </authorList>
    </citation>
    <scope>NUCLEOTIDE SEQUENCE [LARGE SCALE GENOMIC DNA]</scope>
</reference>
<protein>
    <submittedName>
        <fullName evidence="1">Uncharacterized protein</fullName>
    </submittedName>
</protein>